<name>B0VHK4_CLOAI</name>
<dbReference type="Proteomes" id="UP000002019">
    <property type="component" value="Chromosome"/>
</dbReference>
<evidence type="ECO:0000313" key="2">
    <source>
        <dbReference type="Proteomes" id="UP000002019"/>
    </source>
</evidence>
<evidence type="ECO:0000313" key="1">
    <source>
        <dbReference type="EMBL" id="CAO80819.1"/>
    </source>
</evidence>
<proteinExistence type="predicted"/>
<protein>
    <recommendedName>
        <fullName evidence="3">ABC transporter domain-containing protein</fullName>
    </recommendedName>
</protein>
<gene>
    <name evidence="1" type="ordered locus">CLOAM0947</name>
</gene>
<dbReference type="InterPro" id="IPR027417">
    <property type="entry name" value="P-loop_NTPase"/>
</dbReference>
<dbReference type="AlphaFoldDB" id="B0VHK4"/>
<evidence type="ECO:0008006" key="3">
    <source>
        <dbReference type="Google" id="ProtNLM"/>
    </source>
</evidence>
<dbReference type="RefSeq" id="WP_015424677.1">
    <property type="nucleotide sequence ID" value="NC_020449.1"/>
</dbReference>
<sequence>MIHKDYLLADANIPLISCDRLRDELLIYNLDESATAKLIDQFEKLTGKTIDKFYKIEELSGGQKVILMALLAIYSPAPKIRFVNLLNALDPKRRDAIQSLIRNSGKDIILDES</sequence>
<organism evidence="1 2">
    <name type="scientific">Cloacimonas acidaminovorans (strain Evry)</name>
    <dbReference type="NCBI Taxonomy" id="459349"/>
    <lineage>
        <taxon>Bacteria</taxon>
        <taxon>Pseudomonadati</taxon>
        <taxon>Candidatus Cloacimonadota</taxon>
        <taxon>Candidatus Cloacimonadia</taxon>
        <taxon>Candidatus Cloacimonadales</taxon>
        <taxon>Candidatus Cloacimonadaceae</taxon>
        <taxon>Candidatus Cloacimonas</taxon>
    </lineage>
</organism>
<reference evidence="1 2" key="1">
    <citation type="journal article" date="2008" name="J. Bacteriol.">
        <title>'Candidatus Cloacamonas acidaminovorans': genome sequence reconstruction provides a first glimpse of a new bacterial division.</title>
        <authorList>
            <person name="Pelletier E."/>
            <person name="Kreimeyer A."/>
            <person name="Bocs S."/>
            <person name="Rouy Z."/>
            <person name="Gyapay G."/>
            <person name="Chouari R."/>
            <person name="Riviere D."/>
            <person name="Ganesan A."/>
            <person name="Daegelen P."/>
            <person name="Sghir A."/>
            <person name="Cohen G.N."/>
            <person name="Medigue C."/>
            <person name="Weissenbach J."/>
            <person name="Le Paslier D."/>
        </authorList>
    </citation>
    <scope>NUCLEOTIDE SEQUENCE [LARGE SCALE GENOMIC DNA]</scope>
    <source>
        <strain evidence="2">Evry</strain>
    </source>
</reference>
<dbReference type="STRING" id="459349.CLOAM0947"/>
<dbReference type="KEGG" id="caci:CLOAM0947"/>
<accession>B0VHK4</accession>
<dbReference type="HOGENOM" id="CLU_2129077_0_0_0"/>
<dbReference type="SUPFAM" id="SSF52540">
    <property type="entry name" value="P-loop containing nucleoside triphosphate hydrolases"/>
    <property type="match status" value="1"/>
</dbReference>
<dbReference type="Gene3D" id="3.40.50.300">
    <property type="entry name" value="P-loop containing nucleotide triphosphate hydrolases"/>
    <property type="match status" value="1"/>
</dbReference>
<keyword evidence="2" id="KW-1185">Reference proteome</keyword>
<dbReference type="OrthoDB" id="9911017at2"/>
<dbReference type="EMBL" id="CU466930">
    <property type="protein sequence ID" value="CAO80819.1"/>
    <property type="molecule type" value="Genomic_DNA"/>
</dbReference>